<dbReference type="KEGG" id="ccoo:ATE51_00556"/>
<reference evidence="4 6" key="2">
    <citation type="submission" date="2018-07" db="EMBL/GenBank/DDBJ databases">
        <authorList>
            <consortium name="NARMS: The National Antimicrobial Resistance Monitoring System"/>
        </authorList>
    </citation>
    <scope>NUCLEOTIDE SEQUENCE [LARGE SCALE GENOMIC DNA]</scope>
    <source>
        <strain evidence="5 10">CVM N17C171</strain>
        <strain evidence="4 6">CVM N17C548</strain>
        <strain evidence="2 8">FSIS11807978</strain>
        <strain evidence="3 9">FSIS1711007</strain>
    </source>
</reference>
<evidence type="ECO:0000313" key="10">
    <source>
        <dbReference type="Proteomes" id="UP000411403"/>
    </source>
</evidence>
<proteinExistence type="predicted"/>
<sequence>MDKNKKILAYMKELLNSNEKLDCGTAFKIAKKFDVAIEEIGKIADINGIRIDNCELGQFGHLDFEKAKIEVLRKVEPSLDEKRRIFCKDARNIAKEGCGLKSMRSALKAYKIDVKYCQLGCFKEKKGKQFVVRTKTWIENADGDLLFGKGKTELLELIGQTGSLLHASKLMGINYKKAWMHLQVLQKNSQEILVSSRQGRSKESGTKLTPRAMELMENYATLQKDIEEYANKRFKELFFKHKK</sequence>
<dbReference type="PANTHER" id="PTHR30432:SF1">
    <property type="entry name" value="DNA-BINDING TRANSCRIPTIONAL DUAL REGULATOR MODE"/>
    <property type="match status" value="1"/>
</dbReference>
<dbReference type="RefSeq" id="WP_002779349.1">
    <property type="nucleotide sequence ID" value="NZ_AANHVQ020000014.1"/>
</dbReference>
<dbReference type="EMBL" id="AACDUL010000003">
    <property type="protein sequence ID" value="EAK1509220.1"/>
    <property type="molecule type" value="Genomic_DNA"/>
</dbReference>
<evidence type="ECO:0000313" key="8">
    <source>
        <dbReference type="Proteomes" id="UP000365807"/>
    </source>
</evidence>
<dbReference type="EMBL" id="AACGUZ010000009">
    <property type="protein sequence ID" value="EAK5103804.1"/>
    <property type="molecule type" value="Genomic_DNA"/>
</dbReference>
<reference evidence="1 7" key="1">
    <citation type="submission" date="2018-05" db="EMBL/GenBank/DDBJ databases">
        <authorList>
            <consortium name="GenomeTrakr network: Whole genome sequencing for foodborne pathogen traceback"/>
        </authorList>
    </citation>
    <scope>NUCLEOTIDE SEQUENCE [LARGE SCALE GENOMIC DNA]</scope>
    <source>
        <strain evidence="1 7">NC_C6016</strain>
    </source>
</reference>
<dbReference type="Proteomes" id="UP000361993">
    <property type="component" value="Unassembled WGS sequence"/>
</dbReference>
<gene>
    <name evidence="3" type="ORF">B9Q54_05915</name>
    <name evidence="2" type="ORF">C6T04_02160</name>
    <name evidence="1" type="ORF">CJD00_02830</name>
    <name evidence="4" type="ORF">DSX26_03630</name>
    <name evidence="5" type="ORF">DYU70_04310</name>
</gene>
<accession>A0A0Q2MD39</accession>
<evidence type="ECO:0000313" key="9">
    <source>
        <dbReference type="Proteomes" id="UP000409545"/>
    </source>
</evidence>
<dbReference type="InterPro" id="IPR051815">
    <property type="entry name" value="Molybdate_resp_trans_reg"/>
</dbReference>
<dbReference type="EMBL" id="AACQHW010000003">
    <property type="protein sequence ID" value="EAL6850556.1"/>
    <property type="molecule type" value="Genomic_DNA"/>
</dbReference>
<dbReference type="EMBL" id="AACGFG010000002">
    <property type="protein sequence ID" value="EAK4357736.1"/>
    <property type="molecule type" value="Genomic_DNA"/>
</dbReference>
<evidence type="ECO:0000313" key="7">
    <source>
        <dbReference type="Proteomes" id="UP000361993"/>
    </source>
</evidence>
<dbReference type="STRING" id="195.ATE51_00556"/>
<dbReference type="AlphaFoldDB" id="A0A0Q2MD39"/>
<dbReference type="EMBL" id="AACSIE010000003">
    <property type="protein sequence ID" value="EAL9204382.1"/>
    <property type="molecule type" value="Genomic_DNA"/>
</dbReference>
<evidence type="ECO:0000313" key="3">
    <source>
        <dbReference type="EMBL" id="EAK5103804.1"/>
    </source>
</evidence>
<dbReference type="OrthoDB" id="5334582at2"/>
<dbReference type="Proteomes" id="UP000365807">
    <property type="component" value="Unassembled WGS sequence"/>
</dbReference>
<dbReference type="eggNOG" id="COG2005">
    <property type="taxonomic scope" value="Bacteria"/>
</dbReference>
<evidence type="ECO:0000313" key="2">
    <source>
        <dbReference type="EMBL" id="EAK4357736.1"/>
    </source>
</evidence>
<dbReference type="Proteomes" id="UP000352088">
    <property type="component" value="Unassembled WGS sequence"/>
</dbReference>
<evidence type="ECO:0000313" key="4">
    <source>
        <dbReference type="EMBL" id="EAL6850556.1"/>
    </source>
</evidence>
<dbReference type="SUPFAM" id="SSF46785">
    <property type="entry name" value="Winged helix' DNA-binding domain"/>
    <property type="match status" value="1"/>
</dbReference>
<dbReference type="PANTHER" id="PTHR30432">
    <property type="entry name" value="TRANSCRIPTIONAL REGULATOR MODE"/>
    <property type="match status" value="1"/>
</dbReference>
<dbReference type="GeneID" id="66543534"/>
<dbReference type="Proteomes" id="UP000409545">
    <property type="component" value="Unassembled WGS sequence"/>
</dbReference>
<name>A0A0Q2MD39_CAMCO</name>
<comment type="caution">
    <text evidence="4">The sequence shown here is derived from an EMBL/GenBank/DDBJ whole genome shotgun (WGS) entry which is preliminary data.</text>
</comment>
<evidence type="ECO:0000313" key="5">
    <source>
        <dbReference type="EMBL" id="EAL9204382.1"/>
    </source>
</evidence>
<protein>
    <submittedName>
        <fullName evidence="4">Uncharacterized protein</fullName>
    </submittedName>
</protein>
<dbReference type="InterPro" id="IPR036388">
    <property type="entry name" value="WH-like_DNA-bd_sf"/>
</dbReference>
<dbReference type="Gene3D" id="1.10.10.10">
    <property type="entry name" value="Winged helix-like DNA-binding domain superfamily/Winged helix DNA-binding domain"/>
    <property type="match status" value="1"/>
</dbReference>
<dbReference type="Proteomes" id="UP000411403">
    <property type="component" value="Unassembled WGS sequence"/>
</dbReference>
<dbReference type="InterPro" id="IPR036390">
    <property type="entry name" value="WH_DNA-bd_sf"/>
</dbReference>
<evidence type="ECO:0000313" key="6">
    <source>
        <dbReference type="Proteomes" id="UP000352088"/>
    </source>
</evidence>
<organism evidence="4 6">
    <name type="scientific">Campylobacter coli</name>
    <dbReference type="NCBI Taxonomy" id="195"/>
    <lineage>
        <taxon>Bacteria</taxon>
        <taxon>Pseudomonadati</taxon>
        <taxon>Campylobacterota</taxon>
        <taxon>Epsilonproteobacteria</taxon>
        <taxon>Campylobacterales</taxon>
        <taxon>Campylobacteraceae</taxon>
        <taxon>Campylobacter</taxon>
    </lineage>
</organism>
<evidence type="ECO:0000313" key="1">
    <source>
        <dbReference type="EMBL" id="EAK1509220.1"/>
    </source>
</evidence>